<dbReference type="Ensembl" id="ENSMMOT00000028953.1">
    <property type="protein sequence ID" value="ENSMMOP00000028471.1"/>
    <property type="gene ID" value="ENSMMOG00000021506.1"/>
</dbReference>
<reference evidence="1" key="2">
    <citation type="submission" date="2025-09" db="UniProtKB">
        <authorList>
            <consortium name="Ensembl"/>
        </authorList>
    </citation>
    <scope>IDENTIFICATION</scope>
</reference>
<accession>A0A3Q3XRQ9</accession>
<dbReference type="AlphaFoldDB" id="A0A3Q3XRQ9"/>
<dbReference type="STRING" id="94237.ENSMMOP00000028471"/>
<protein>
    <submittedName>
        <fullName evidence="1">Uncharacterized protein</fullName>
    </submittedName>
</protein>
<proteinExistence type="predicted"/>
<organism evidence="1 2">
    <name type="scientific">Mola mola</name>
    <name type="common">Ocean sunfish</name>
    <name type="synonym">Tetraodon mola</name>
    <dbReference type="NCBI Taxonomy" id="94237"/>
    <lineage>
        <taxon>Eukaryota</taxon>
        <taxon>Metazoa</taxon>
        <taxon>Chordata</taxon>
        <taxon>Craniata</taxon>
        <taxon>Vertebrata</taxon>
        <taxon>Euteleostomi</taxon>
        <taxon>Actinopterygii</taxon>
        <taxon>Neopterygii</taxon>
        <taxon>Teleostei</taxon>
        <taxon>Neoteleostei</taxon>
        <taxon>Acanthomorphata</taxon>
        <taxon>Eupercaria</taxon>
        <taxon>Tetraodontiformes</taxon>
        <taxon>Molidae</taxon>
        <taxon>Mola</taxon>
    </lineage>
</organism>
<evidence type="ECO:0000313" key="1">
    <source>
        <dbReference type="Ensembl" id="ENSMMOP00000028471.1"/>
    </source>
</evidence>
<evidence type="ECO:0000313" key="2">
    <source>
        <dbReference type="Proteomes" id="UP000261620"/>
    </source>
</evidence>
<keyword evidence="2" id="KW-1185">Reference proteome</keyword>
<dbReference type="Proteomes" id="UP000261620">
    <property type="component" value="Unplaced"/>
</dbReference>
<sequence>MQSLFKTRFLDSHTKRFHKSHVQLLNSCMSTQFKAYLLTWAEESPVINWSLELGTRLDSGLYALWNRTAGDCLLDSVLQATWGIYDKDSVLHKTLHESYFDWSDQALNQSPSFPSLCGGPTTSSRTFLWE</sequence>
<name>A0A3Q3XRQ9_MOLML</name>
<reference evidence="1" key="1">
    <citation type="submission" date="2025-08" db="UniProtKB">
        <authorList>
            <consortium name="Ensembl"/>
        </authorList>
    </citation>
    <scope>IDENTIFICATION</scope>
</reference>